<organism evidence="2 4">
    <name type="scientific">Geotoga petraea</name>
    <dbReference type="NCBI Taxonomy" id="28234"/>
    <lineage>
        <taxon>Bacteria</taxon>
        <taxon>Thermotogati</taxon>
        <taxon>Thermotogota</taxon>
        <taxon>Thermotogae</taxon>
        <taxon>Petrotogales</taxon>
        <taxon>Petrotogaceae</taxon>
        <taxon>Geotoga</taxon>
    </lineage>
</organism>
<dbReference type="RefSeq" id="WP_091404141.1">
    <property type="nucleotide sequence ID" value="NZ_FMYV01000005.1"/>
</dbReference>
<proteinExistence type="predicted"/>
<dbReference type="STRING" id="28234.SAMN04488588_1431"/>
<keyword evidence="1" id="KW-0175">Coiled coil</keyword>
<reference evidence="2 4" key="1">
    <citation type="submission" date="2016-10" db="EMBL/GenBank/DDBJ databases">
        <authorList>
            <person name="de Groot N.N."/>
        </authorList>
    </citation>
    <scope>NUCLEOTIDE SEQUENCE [LARGE SCALE GENOMIC DNA]</scope>
    <source>
        <strain evidence="2 4">WG14</strain>
    </source>
</reference>
<gene>
    <name evidence="3" type="ORF">E4650_08305</name>
    <name evidence="2" type="ORF">SAMN04488588_1431</name>
</gene>
<feature type="coiled-coil region" evidence="1">
    <location>
        <begin position="37"/>
        <end position="71"/>
    </location>
</feature>
<name>A0A1G6MYN5_9BACT</name>
<dbReference type="Proteomes" id="UP000297288">
    <property type="component" value="Unassembled WGS sequence"/>
</dbReference>
<evidence type="ECO:0000313" key="5">
    <source>
        <dbReference type="Proteomes" id="UP000297288"/>
    </source>
</evidence>
<evidence type="ECO:0000256" key="1">
    <source>
        <dbReference type="SAM" id="Coils"/>
    </source>
</evidence>
<dbReference type="Proteomes" id="UP000199322">
    <property type="component" value="Unassembled WGS sequence"/>
</dbReference>
<protein>
    <submittedName>
        <fullName evidence="2">Uncharacterized protein</fullName>
    </submittedName>
</protein>
<dbReference type="EMBL" id="FMYV01000005">
    <property type="protein sequence ID" value="SDC60561.1"/>
    <property type="molecule type" value="Genomic_DNA"/>
</dbReference>
<dbReference type="OrthoDB" id="45397at2"/>
<reference evidence="3 5" key="2">
    <citation type="submission" date="2019-04" db="EMBL/GenBank/DDBJ databases">
        <title>Draft genome sequence data and analysis of a Fermenting Bacterium, Geotoga petraea strain HO-Geo1, isolated from heavy-oil petroleum reservoir in Russia.</title>
        <authorList>
            <person name="Grouzdev D.S."/>
            <person name="Semenova E.M."/>
            <person name="Sokolova D.S."/>
            <person name="Tourova T.P."/>
            <person name="Poltaraus A.B."/>
            <person name="Nazina T.N."/>
        </authorList>
    </citation>
    <scope>NUCLEOTIDE SEQUENCE [LARGE SCALE GENOMIC DNA]</scope>
    <source>
        <strain evidence="3 5">HO-Geo1</strain>
    </source>
</reference>
<evidence type="ECO:0000313" key="4">
    <source>
        <dbReference type="Proteomes" id="UP000199322"/>
    </source>
</evidence>
<dbReference type="EMBL" id="SRME01000005">
    <property type="protein sequence ID" value="TGG87296.1"/>
    <property type="molecule type" value="Genomic_DNA"/>
</dbReference>
<dbReference type="AlphaFoldDB" id="A0A1G6MYN5"/>
<evidence type="ECO:0000313" key="2">
    <source>
        <dbReference type="EMBL" id="SDC60561.1"/>
    </source>
</evidence>
<sequence length="231" mass="27682">MYDNDDYNEMIKKILENNPELRNFNLDFLKDINPDDLEEIISKLKEASMKFQKAEDKVKQKVNEKLSFEKKELSIDYDNYLKTIMIFPFALAVGEDILEDKSEEGYLKGEFFGKKVNFNYNNIYELISIKKNVAMKIGLLIRKNYPDFLEFREDIMSYLRNTTNKYLESFGFEEDFEIKDIREFNMVVKLKPKNYDSIEQFYENHLDLEKIDKYKILKAYLITEFSIAIID</sequence>
<keyword evidence="4" id="KW-1185">Reference proteome</keyword>
<accession>A0A1G6MYN5</accession>
<evidence type="ECO:0000313" key="3">
    <source>
        <dbReference type="EMBL" id="TGG87296.1"/>
    </source>
</evidence>